<evidence type="ECO:0000313" key="15">
    <source>
        <dbReference type="EMBL" id="MDR7364338.1"/>
    </source>
</evidence>
<dbReference type="InterPro" id="IPR027417">
    <property type="entry name" value="P-loop_NTPase"/>
</dbReference>
<dbReference type="SUPFAM" id="SSF52540">
    <property type="entry name" value="P-loop containing nucleoside triphosphate hydrolases"/>
    <property type="match status" value="2"/>
</dbReference>
<keyword evidence="2" id="KW-0963">Cytoplasm</keyword>
<dbReference type="PANTHER" id="PTHR43152:SF2">
    <property type="entry name" value="DRUG RESISTANCE ABC TRANSPORTER"/>
    <property type="match status" value="1"/>
</dbReference>
<organism evidence="15 16">
    <name type="scientific">Nocardioides marmoribigeumensis</name>
    <dbReference type="NCBI Taxonomy" id="433649"/>
    <lineage>
        <taxon>Bacteria</taxon>
        <taxon>Bacillati</taxon>
        <taxon>Actinomycetota</taxon>
        <taxon>Actinomycetes</taxon>
        <taxon>Propionibacteriales</taxon>
        <taxon>Nocardioidaceae</taxon>
        <taxon>Nocardioides</taxon>
    </lineage>
</organism>
<name>A0ABU2C101_9ACTN</name>
<gene>
    <name evidence="15" type="ORF">J2S63_003891</name>
</gene>
<keyword evidence="16" id="KW-1185">Reference proteome</keyword>
<dbReference type="InterPro" id="IPR017871">
    <property type="entry name" value="ABC_transporter-like_CS"/>
</dbReference>
<evidence type="ECO:0000313" key="16">
    <source>
        <dbReference type="Proteomes" id="UP001183648"/>
    </source>
</evidence>
<comment type="similarity">
    <text evidence="11">Belongs to the ABC transporter superfamily. UvrA family.</text>
</comment>
<dbReference type="InterPro" id="IPR003439">
    <property type="entry name" value="ABC_transporter-like_ATP-bd"/>
</dbReference>
<evidence type="ECO:0000256" key="8">
    <source>
        <dbReference type="ARBA" id="ARBA00022881"/>
    </source>
</evidence>
<keyword evidence="3" id="KW-0677">Repeat</keyword>
<evidence type="ECO:0000256" key="12">
    <source>
        <dbReference type="ARBA" id="ARBA00039316"/>
    </source>
</evidence>
<evidence type="ECO:0000256" key="13">
    <source>
        <dbReference type="ARBA" id="ARBA00042156"/>
    </source>
</evidence>
<evidence type="ECO:0000256" key="1">
    <source>
        <dbReference type="ARBA" id="ARBA00004496"/>
    </source>
</evidence>
<comment type="caution">
    <text evidence="15">The sequence shown here is derived from an EMBL/GenBank/DDBJ whole genome shotgun (WGS) entry which is preliminary data.</text>
</comment>
<evidence type="ECO:0000256" key="6">
    <source>
        <dbReference type="ARBA" id="ARBA00022769"/>
    </source>
</evidence>
<evidence type="ECO:0000256" key="9">
    <source>
        <dbReference type="ARBA" id="ARBA00023125"/>
    </source>
</evidence>
<evidence type="ECO:0000256" key="5">
    <source>
        <dbReference type="ARBA" id="ARBA00022763"/>
    </source>
</evidence>
<keyword evidence="4" id="KW-0547">Nucleotide-binding</keyword>
<keyword evidence="10" id="KW-0234">DNA repair</keyword>
<dbReference type="RefSeq" id="WP_310305907.1">
    <property type="nucleotide sequence ID" value="NZ_BAAAPS010000005.1"/>
</dbReference>
<evidence type="ECO:0000256" key="3">
    <source>
        <dbReference type="ARBA" id="ARBA00022737"/>
    </source>
</evidence>
<evidence type="ECO:0000256" key="4">
    <source>
        <dbReference type="ARBA" id="ARBA00022741"/>
    </source>
</evidence>
<proteinExistence type="inferred from homology"/>
<keyword evidence="6" id="KW-0228">DNA excision</keyword>
<keyword evidence="7" id="KW-0067">ATP-binding</keyword>
<dbReference type="Gene3D" id="1.20.1580.10">
    <property type="entry name" value="ABC transporter ATPase like domain"/>
    <property type="match status" value="2"/>
</dbReference>
<accession>A0ABU2C101</accession>
<keyword evidence="9" id="KW-0238">DNA-binding</keyword>
<evidence type="ECO:0000256" key="2">
    <source>
        <dbReference type="ARBA" id="ARBA00022490"/>
    </source>
</evidence>
<feature type="domain" description="ABC transporter" evidence="14">
    <location>
        <begin position="480"/>
        <end position="775"/>
    </location>
</feature>
<keyword evidence="8" id="KW-0267">Excision nuclease</keyword>
<evidence type="ECO:0000256" key="10">
    <source>
        <dbReference type="ARBA" id="ARBA00023204"/>
    </source>
</evidence>
<protein>
    <recommendedName>
        <fullName evidence="12">UvrABC system protein A</fullName>
    </recommendedName>
    <alternativeName>
        <fullName evidence="13">Excinuclease ABC subunit A</fullName>
    </alternativeName>
</protein>
<dbReference type="Pfam" id="PF00005">
    <property type="entry name" value="ABC_tran"/>
    <property type="match status" value="1"/>
</dbReference>
<evidence type="ECO:0000259" key="14">
    <source>
        <dbReference type="PROSITE" id="PS50893"/>
    </source>
</evidence>
<reference evidence="15 16" key="1">
    <citation type="submission" date="2023-07" db="EMBL/GenBank/DDBJ databases">
        <title>Sequencing the genomes of 1000 actinobacteria strains.</title>
        <authorList>
            <person name="Klenk H.-P."/>
        </authorList>
    </citation>
    <scope>NUCLEOTIDE SEQUENCE [LARGE SCALE GENOMIC DNA]</scope>
    <source>
        <strain evidence="15 16">DSM 19426</strain>
    </source>
</reference>
<evidence type="ECO:0000256" key="7">
    <source>
        <dbReference type="ARBA" id="ARBA00022840"/>
    </source>
</evidence>
<dbReference type="Gene3D" id="3.40.50.300">
    <property type="entry name" value="P-loop containing nucleotide triphosphate hydrolases"/>
    <property type="match status" value="3"/>
</dbReference>
<evidence type="ECO:0000256" key="11">
    <source>
        <dbReference type="ARBA" id="ARBA00038000"/>
    </source>
</evidence>
<comment type="subcellular location">
    <subcellularLocation>
        <location evidence="1">Cytoplasm</location>
    </subcellularLocation>
</comment>
<keyword evidence="5" id="KW-0227">DNA damage</keyword>
<dbReference type="EMBL" id="JAVDYG010000001">
    <property type="protein sequence ID" value="MDR7364338.1"/>
    <property type="molecule type" value="Genomic_DNA"/>
</dbReference>
<dbReference type="Gene3D" id="1.10.8.280">
    <property type="entry name" value="ABC transporter ATPase domain-like"/>
    <property type="match status" value="1"/>
</dbReference>
<dbReference type="Proteomes" id="UP001183648">
    <property type="component" value="Unassembled WGS sequence"/>
</dbReference>
<dbReference type="PANTHER" id="PTHR43152">
    <property type="entry name" value="UVRABC SYSTEM PROTEIN A"/>
    <property type="match status" value="1"/>
</dbReference>
<sequence>MSRTHPADSHDLIRVVGARENNLQGVSVDLPKRRLTVFTGVSGSGKSSLVFATIAAESQRLINETYPSFVQGFMPTLPRPDVDRLEGLTTAIIVDQERMGANPRSTVGTATDANAMLRILFSRVGDPWVGPPTAYSFNVPTRKASGMMTTEKGGRTERRVVRQEVYLGGMCPRCEGMGRVNDIDLTALYDDQKSLSEGALTVPGYSMDGWYGRLFAGMGLPMDKPIGSFSKKQLETMLWAEPTKIKVEGVNLTFEGVIPRIQKSMLSKDPEAMQPHVRRFVERAVTFQTCPDCDGTRLTKEARSSKVAGKSIADLCAMQISDLAEWVRELDESSVAPLLQGLQHLLDSFSEIGLGYLSLDRPAGTLSGGEAQRTKMIRHLGSSLTDVTYVFDEPTIGLHPHDIERMNNLLLQLRDKGNTVLVVEHKPETIAIADHAVDLGPGAGSGGGTICFEGTVDELRRSETTTGRHLDDKAALKSEVRTASGALEIRGASTHNLQDIDVDVPLGVLTVVTGVAGSGKSSLIHGSLASRDEVVVIDQGAIKGSRRSNPATYTGLLEPIRKAFAKANGVKPALFSANSEGGCPTCNGAGVILTELGPMATVESPCEECEGRRFRAEVLEHTLGGKDIAEVHEMSVVDARAHFAGGQSDVSAAVKILDRLVDVGLGYLSLGQPLTTLSGGERQRLKLAAQMGEKGDVLVLDEPTTGLHLADVANLLALLDRLVDAGRTVIVIEHHQAVMAHADWIIDLGPGAGHDGGRVVFEGTPADLVADASTLTGRHLKTYLG</sequence>
<dbReference type="PROSITE" id="PS50893">
    <property type="entry name" value="ABC_TRANSPORTER_2"/>
    <property type="match status" value="1"/>
</dbReference>
<dbReference type="PROSITE" id="PS00211">
    <property type="entry name" value="ABC_TRANSPORTER_1"/>
    <property type="match status" value="1"/>
</dbReference>